<sequence length="81" mass="9081">MSVGNPHSIKHRTTVSKEKLQMIQSLSKENFTKKDISIISGLSISTVNKNLVKIFNCSENNQPIESVIQQKEKKSGQEPNL</sequence>
<organism evidence="1 2">
    <name type="scientific">Strongyloides venezuelensis</name>
    <name type="common">Threadworm</name>
    <dbReference type="NCBI Taxonomy" id="75913"/>
    <lineage>
        <taxon>Eukaryota</taxon>
        <taxon>Metazoa</taxon>
        <taxon>Ecdysozoa</taxon>
        <taxon>Nematoda</taxon>
        <taxon>Chromadorea</taxon>
        <taxon>Rhabditida</taxon>
        <taxon>Tylenchina</taxon>
        <taxon>Panagrolaimomorpha</taxon>
        <taxon>Strongyloidoidea</taxon>
        <taxon>Strongyloididae</taxon>
        <taxon>Strongyloides</taxon>
    </lineage>
</organism>
<keyword evidence="1" id="KW-1185">Reference proteome</keyword>
<reference evidence="2" key="2">
    <citation type="submission" date="2015-08" db="UniProtKB">
        <authorList>
            <consortium name="WormBaseParasite"/>
        </authorList>
    </citation>
    <scope>IDENTIFICATION</scope>
</reference>
<dbReference type="AlphaFoldDB" id="A0A0K0FSQ9"/>
<evidence type="ECO:0000313" key="1">
    <source>
        <dbReference type="Proteomes" id="UP000035680"/>
    </source>
</evidence>
<reference evidence="1" key="1">
    <citation type="submission" date="2014-07" db="EMBL/GenBank/DDBJ databases">
        <authorList>
            <person name="Martin A.A"/>
            <person name="De Silva N."/>
        </authorList>
    </citation>
    <scope>NUCLEOTIDE SEQUENCE</scope>
</reference>
<protein>
    <submittedName>
        <fullName evidence="2">HTH luxR-type domain-containing protein</fullName>
    </submittedName>
</protein>
<proteinExistence type="predicted"/>
<evidence type="ECO:0000313" key="2">
    <source>
        <dbReference type="WBParaSite" id="SVE_1410700.1"/>
    </source>
</evidence>
<accession>A0A0K0FSQ9</accession>
<dbReference type="STRING" id="75913.A0A0K0FSQ9"/>
<dbReference type="WBParaSite" id="SVE_1410700.1">
    <property type="protein sequence ID" value="SVE_1410700.1"/>
    <property type="gene ID" value="SVE_1410700"/>
</dbReference>
<name>A0A0K0FSQ9_STRVS</name>
<dbReference type="Proteomes" id="UP000035680">
    <property type="component" value="Unassembled WGS sequence"/>
</dbReference>